<reference evidence="3 4" key="1">
    <citation type="submission" date="2024-09" db="EMBL/GenBank/DDBJ databases">
        <authorList>
            <person name="Sun Q."/>
            <person name="Mori K."/>
        </authorList>
    </citation>
    <scope>NUCLEOTIDE SEQUENCE [LARGE SCALE GENOMIC DNA]</scope>
    <source>
        <strain evidence="3 4">KCTC 23076</strain>
    </source>
</reference>
<keyword evidence="2" id="KW-0812">Transmembrane</keyword>
<protein>
    <recommendedName>
        <fullName evidence="5">Tetratricopeptide repeat protein</fullName>
    </recommendedName>
</protein>
<dbReference type="RefSeq" id="WP_386665267.1">
    <property type="nucleotide sequence ID" value="NZ_JBHLTG010000001.1"/>
</dbReference>
<dbReference type="SUPFAM" id="SSF48452">
    <property type="entry name" value="TPR-like"/>
    <property type="match status" value="1"/>
</dbReference>
<keyword evidence="2" id="KW-1133">Transmembrane helix</keyword>
<proteinExistence type="predicted"/>
<dbReference type="Gene3D" id="1.25.40.10">
    <property type="entry name" value="Tetratricopeptide repeat domain"/>
    <property type="match status" value="2"/>
</dbReference>
<dbReference type="EMBL" id="JBHLTG010000001">
    <property type="protein sequence ID" value="MFC0677153.1"/>
    <property type="molecule type" value="Genomic_DNA"/>
</dbReference>
<evidence type="ECO:0008006" key="5">
    <source>
        <dbReference type="Google" id="ProtNLM"/>
    </source>
</evidence>
<feature type="repeat" description="TPR" evidence="1">
    <location>
        <begin position="293"/>
        <end position="326"/>
    </location>
</feature>
<accession>A0ABV6RME9</accession>
<sequence>MRCRAWSRCSATDVARRARRYAAAVIRRPFQPRPDRRPRQFDRTILSGAPWRNAVLGRLATRRHLAWAALLVLALMAGLLGFRRPLSDWLWPDTRIQQLREDAALALAQGRLTSPDGRGARELYEAALALDPDRVDIHSDLARVGQAALEQARRALAEQRYRDAHHALALARELETPRAAVSAVAEALRKREAALAGIDRMLRAAAEARSNGRLEGGDDSALALYQRVLALEPGNVEALEGREDTLADLLGQARRALGEGRVREAAATLTRVQAADPGHVELPSALAALTARLDAHRRSGDRELRRGRLERALREYDTVVAIRPEDTDAVRGRLSVAHAFARRGELLAADFRFGPARAALERARTIAPDAPAVAAAQVRLERAQAARARLNAGALSAGERRQLEMLLREAQGAEAKGDLITPPGESAFDRLRAARAIAPQDPRVQRAIARLLPAARACFEAELRSNRLGRARHCLDAWQALGGERDAAEGRRRLAQRWLAVGNERLGAGEFDAAQAALASARELDSTAGGLDEFAQRLQTAMAGAR</sequence>
<keyword evidence="1" id="KW-0802">TPR repeat</keyword>
<dbReference type="InterPro" id="IPR011990">
    <property type="entry name" value="TPR-like_helical_dom_sf"/>
</dbReference>
<dbReference type="Proteomes" id="UP001589896">
    <property type="component" value="Unassembled WGS sequence"/>
</dbReference>
<organism evidence="3 4">
    <name type="scientific">Lysobacter korlensis</name>
    <dbReference type="NCBI Taxonomy" id="553636"/>
    <lineage>
        <taxon>Bacteria</taxon>
        <taxon>Pseudomonadati</taxon>
        <taxon>Pseudomonadota</taxon>
        <taxon>Gammaproteobacteria</taxon>
        <taxon>Lysobacterales</taxon>
        <taxon>Lysobacteraceae</taxon>
        <taxon>Lysobacter</taxon>
    </lineage>
</organism>
<comment type="caution">
    <text evidence="3">The sequence shown here is derived from an EMBL/GenBank/DDBJ whole genome shotgun (WGS) entry which is preliminary data.</text>
</comment>
<feature type="transmembrane region" description="Helical" evidence="2">
    <location>
        <begin position="65"/>
        <end position="82"/>
    </location>
</feature>
<dbReference type="PROSITE" id="PS50005">
    <property type="entry name" value="TPR"/>
    <property type="match status" value="1"/>
</dbReference>
<evidence type="ECO:0000313" key="4">
    <source>
        <dbReference type="Proteomes" id="UP001589896"/>
    </source>
</evidence>
<evidence type="ECO:0000256" key="2">
    <source>
        <dbReference type="SAM" id="Phobius"/>
    </source>
</evidence>
<keyword evidence="4" id="KW-1185">Reference proteome</keyword>
<name>A0ABV6RME9_9GAMM</name>
<dbReference type="InterPro" id="IPR019734">
    <property type="entry name" value="TPR_rpt"/>
</dbReference>
<evidence type="ECO:0000313" key="3">
    <source>
        <dbReference type="EMBL" id="MFC0677153.1"/>
    </source>
</evidence>
<gene>
    <name evidence="3" type="ORF">ACFFGH_04695</name>
</gene>
<keyword evidence="2" id="KW-0472">Membrane</keyword>
<evidence type="ECO:0000256" key="1">
    <source>
        <dbReference type="PROSITE-ProRule" id="PRU00339"/>
    </source>
</evidence>